<evidence type="ECO:0000313" key="3">
    <source>
        <dbReference type="EMBL" id="KAE9982966.1"/>
    </source>
</evidence>
<dbReference type="PANTHER" id="PTHR43194">
    <property type="entry name" value="HYDROLASE ALPHA/BETA FOLD FAMILY"/>
    <property type="match status" value="1"/>
</dbReference>
<proteinExistence type="predicted"/>
<dbReference type="Proteomes" id="UP000433883">
    <property type="component" value="Unassembled WGS sequence"/>
</dbReference>
<feature type="domain" description="AB hydrolase-1" evidence="2">
    <location>
        <begin position="68"/>
        <end position="304"/>
    </location>
</feature>
<dbReference type="AlphaFoldDB" id="A0A8H3V6H8"/>
<dbReference type="Pfam" id="PF12697">
    <property type="entry name" value="Abhydrolase_6"/>
    <property type="match status" value="1"/>
</dbReference>
<feature type="region of interest" description="Disordered" evidence="1">
    <location>
        <begin position="1"/>
        <end position="26"/>
    </location>
</feature>
<name>A0A8H3V6H8_VENIN</name>
<dbReference type="InterPro" id="IPR050228">
    <property type="entry name" value="Carboxylesterase_BioH"/>
</dbReference>
<evidence type="ECO:0000259" key="2">
    <source>
        <dbReference type="Pfam" id="PF12697"/>
    </source>
</evidence>
<evidence type="ECO:0000256" key="1">
    <source>
        <dbReference type="SAM" id="MobiDB-lite"/>
    </source>
</evidence>
<evidence type="ECO:0000313" key="4">
    <source>
        <dbReference type="EMBL" id="KAE9992101.1"/>
    </source>
</evidence>
<dbReference type="InterPro" id="IPR000073">
    <property type="entry name" value="AB_hydrolase_1"/>
</dbReference>
<keyword evidence="6" id="KW-1185">Reference proteome</keyword>
<dbReference type="InterPro" id="IPR029058">
    <property type="entry name" value="AB_hydrolase_fold"/>
</dbReference>
<sequence>MAEHVLPRPGDKLTSNPPISGPTEEAFTDQFGKLLPPAKYLTTSNGKAAYYDFPPSVPTSAQVTPDRVIFIHGVQTPALGLLPLASSLKASFPGSHFVLLDLWGHGLTDTPILPHEASLFHRLIDELLDDLKWPTVHLVGFSFGGALTVGYVATRSARVKSFTLVAPAGLIKSASLSEEERNFLGKGSDETEARKWVIRFLEGSPHPIVPPDWRDRVARGEVVAPAIKDWQMREHAGHVASVVAIFRDGGLIDNQEMFARAVKTGILSTVVLGGEDGICSKEELGELGFRNVYVVPGTGHNVVREKVPEVAGFISEFWKKL</sequence>
<dbReference type="Gene3D" id="3.40.50.1820">
    <property type="entry name" value="alpha/beta hydrolase"/>
    <property type="match status" value="1"/>
</dbReference>
<gene>
    <name evidence="3" type="ORF">BLS_005171</name>
    <name evidence="4" type="ORF">EG327_010202</name>
</gene>
<organism evidence="3 5">
    <name type="scientific">Venturia inaequalis</name>
    <name type="common">Apple scab fungus</name>
    <dbReference type="NCBI Taxonomy" id="5025"/>
    <lineage>
        <taxon>Eukaryota</taxon>
        <taxon>Fungi</taxon>
        <taxon>Dikarya</taxon>
        <taxon>Ascomycota</taxon>
        <taxon>Pezizomycotina</taxon>
        <taxon>Dothideomycetes</taxon>
        <taxon>Pleosporomycetidae</taxon>
        <taxon>Venturiales</taxon>
        <taxon>Venturiaceae</taxon>
        <taxon>Venturia</taxon>
    </lineage>
</organism>
<evidence type="ECO:0000313" key="5">
    <source>
        <dbReference type="Proteomes" id="UP000433883"/>
    </source>
</evidence>
<feature type="compositionally biased region" description="Basic and acidic residues" evidence="1">
    <location>
        <begin position="1"/>
        <end position="11"/>
    </location>
</feature>
<reference evidence="3 5" key="1">
    <citation type="submission" date="2019-11" db="EMBL/GenBank/DDBJ databases">
        <title>Venturia inaequalis Genome Resource.</title>
        <authorList>
            <person name="Lichtner F.J."/>
        </authorList>
    </citation>
    <scope>NUCLEOTIDE SEQUENCE [LARGE SCALE GENOMIC DNA]</scope>
    <source>
        <strain evidence="3">Bline_iso_100314</strain>
        <strain evidence="4 6">DMI_063113</strain>
    </source>
</reference>
<dbReference type="EMBL" id="WNWQ01000035">
    <property type="protein sequence ID" value="KAE9982966.1"/>
    <property type="molecule type" value="Genomic_DNA"/>
</dbReference>
<dbReference type="EMBL" id="WNWR01000071">
    <property type="protein sequence ID" value="KAE9992101.1"/>
    <property type="molecule type" value="Genomic_DNA"/>
</dbReference>
<dbReference type="PANTHER" id="PTHR43194:SF2">
    <property type="entry name" value="PEROXISOMAL MEMBRANE PROTEIN LPX1"/>
    <property type="match status" value="1"/>
</dbReference>
<evidence type="ECO:0000313" key="6">
    <source>
        <dbReference type="Proteomes" id="UP000490939"/>
    </source>
</evidence>
<dbReference type="SUPFAM" id="SSF53474">
    <property type="entry name" value="alpha/beta-Hydrolases"/>
    <property type="match status" value="1"/>
</dbReference>
<dbReference type="Proteomes" id="UP000490939">
    <property type="component" value="Unassembled WGS sequence"/>
</dbReference>
<accession>A0A8H3V6H8</accession>
<protein>
    <recommendedName>
        <fullName evidence="2">AB hydrolase-1 domain-containing protein</fullName>
    </recommendedName>
</protein>
<comment type="caution">
    <text evidence="3">The sequence shown here is derived from an EMBL/GenBank/DDBJ whole genome shotgun (WGS) entry which is preliminary data.</text>
</comment>